<dbReference type="Gene3D" id="1.20.58.900">
    <property type="match status" value="1"/>
</dbReference>
<feature type="domain" description="RUN" evidence="8">
    <location>
        <begin position="681"/>
        <end position="845"/>
    </location>
</feature>
<comment type="similarity">
    <text evidence="1">Belongs to the small G protein signaling modulator family.</text>
</comment>
<dbReference type="PROSITE" id="PS50826">
    <property type="entry name" value="RUN"/>
    <property type="match status" value="1"/>
</dbReference>
<organism evidence="9 10">
    <name type="scientific">Rotaria sordida</name>
    <dbReference type="NCBI Taxonomy" id="392033"/>
    <lineage>
        <taxon>Eukaryota</taxon>
        <taxon>Metazoa</taxon>
        <taxon>Spiralia</taxon>
        <taxon>Gnathifera</taxon>
        <taxon>Rotifera</taxon>
        <taxon>Eurotatoria</taxon>
        <taxon>Bdelloidea</taxon>
        <taxon>Philodinida</taxon>
        <taxon>Philodinidae</taxon>
        <taxon>Rotaria</taxon>
    </lineage>
</organism>
<evidence type="ECO:0000256" key="3">
    <source>
        <dbReference type="ARBA" id="ARBA00030864"/>
    </source>
</evidence>
<dbReference type="SUPFAM" id="SSF50044">
    <property type="entry name" value="SH3-domain"/>
    <property type="match status" value="1"/>
</dbReference>
<evidence type="ECO:0000256" key="2">
    <source>
        <dbReference type="ARBA" id="ARBA00022443"/>
    </source>
</evidence>
<dbReference type="InterPro" id="IPR054711">
    <property type="entry name" value="eIF3a_PCI_TPR-like"/>
</dbReference>
<feature type="transmembrane region" description="Helical" evidence="5">
    <location>
        <begin position="313"/>
        <end position="337"/>
    </location>
</feature>
<evidence type="ECO:0000256" key="1">
    <source>
        <dbReference type="ARBA" id="ARBA00006296"/>
    </source>
</evidence>
<dbReference type="InterPro" id="IPR001452">
    <property type="entry name" value="SH3_domain"/>
</dbReference>
<dbReference type="Pfam" id="PF02759">
    <property type="entry name" value="RUN"/>
    <property type="match status" value="1"/>
</dbReference>
<feature type="domain" description="SH3" evidence="6">
    <location>
        <begin position="606"/>
        <end position="665"/>
    </location>
</feature>
<dbReference type="Pfam" id="PF00018">
    <property type="entry name" value="SH3_1"/>
    <property type="match status" value="1"/>
</dbReference>
<dbReference type="Pfam" id="PF00566">
    <property type="entry name" value="RabGAP-TBC"/>
    <property type="match status" value="1"/>
</dbReference>
<dbReference type="Gene3D" id="1.10.8.270">
    <property type="entry name" value="putative rabgap domain of human tbc1 domain family member 14 like domains"/>
    <property type="match status" value="1"/>
</dbReference>
<keyword evidence="5" id="KW-0472">Membrane</keyword>
<dbReference type="GO" id="GO:0005096">
    <property type="term" value="F:GTPase activator activity"/>
    <property type="evidence" value="ECO:0007669"/>
    <property type="project" value="TreeGrafter"/>
</dbReference>
<dbReference type="EMBL" id="CAJOAX010002180">
    <property type="protein sequence ID" value="CAF3776647.1"/>
    <property type="molecule type" value="Genomic_DNA"/>
</dbReference>
<dbReference type="InterPro" id="IPR000195">
    <property type="entry name" value="Rab-GAP-TBC_dom"/>
</dbReference>
<dbReference type="Gene3D" id="1.10.472.80">
    <property type="entry name" value="Ypt/Rab-GAP domain of gyp1p, domain 3"/>
    <property type="match status" value="1"/>
</dbReference>
<dbReference type="InterPro" id="IPR050302">
    <property type="entry name" value="Rab_GAP_TBC_domain"/>
</dbReference>
<dbReference type="PANTHER" id="PTHR47219">
    <property type="entry name" value="RAB GTPASE-ACTIVATING PROTEIN 1-LIKE"/>
    <property type="match status" value="1"/>
</dbReference>
<dbReference type="GO" id="GO:0031267">
    <property type="term" value="F:small GTPase binding"/>
    <property type="evidence" value="ECO:0007669"/>
    <property type="project" value="TreeGrafter"/>
</dbReference>
<proteinExistence type="inferred from homology"/>
<dbReference type="FunFam" id="1.10.8.270:FF:000013">
    <property type="entry name" value="Small G protein signaling modulator 3"/>
    <property type="match status" value="1"/>
</dbReference>
<keyword evidence="5" id="KW-0812">Transmembrane</keyword>
<dbReference type="InterPro" id="IPR035969">
    <property type="entry name" value="Rab-GAP_TBC_sf"/>
</dbReference>
<dbReference type="SUPFAM" id="SSF140741">
    <property type="entry name" value="RUN domain-like"/>
    <property type="match status" value="1"/>
</dbReference>
<dbReference type="PANTHER" id="PTHR47219:SF13">
    <property type="entry name" value="RUN AND TBC1 DOMAIN-CONTAINING PROTEIN 3"/>
    <property type="match status" value="1"/>
</dbReference>
<evidence type="ECO:0000259" key="8">
    <source>
        <dbReference type="PROSITE" id="PS50826"/>
    </source>
</evidence>
<dbReference type="AlphaFoldDB" id="A0A819A0R3"/>
<dbReference type="SUPFAM" id="SSF47923">
    <property type="entry name" value="Ypt/Rab-GAP domain of gyp1p"/>
    <property type="match status" value="2"/>
</dbReference>
<keyword evidence="5" id="KW-1133">Transmembrane helix</keyword>
<dbReference type="PROSITE" id="PS50002">
    <property type="entry name" value="SH3"/>
    <property type="match status" value="1"/>
</dbReference>
<dbReference type="CDD" id="cd17688">
    <property type="entry name" value="RUN_SGSM3"/>
    <property type="match status" value="1"/>
</dbReference>
<evidence type="ECO:0000259" key="7">
    <source>
        <dbReference type="PROSITE" id="PS50086"/>
    </source>
</evidence>
<dbReference type="FunFam" id="2.30.30.40:FF:000072">
    <property type="entry name" value="Unconventional Myosin IB"/>
    <property type="match status" value="1"/>
</dbReference>
<feature type="transmembrane region" description="Helical" evidence="5">
    <location>
        <begin position="419"/>
        <end position="439"/>
    </location>
</feature>
<dbReference type="PROSITE" id="PS50086">
    <property type="entry name" value="TBC_RABGAP"/>
    <property type="match status" value="1"/>
</dbReference>
<sequence length="873" mass="102324">MKFLKRDEQQCLNARQEATNVLMDIDYLNVLQTFESLLLSAVSDKSHQDCTDRDILASCLKFVWESYKQSFSDNFSSLSSTSDHVFSHYREKDDTLYTSQYPPQSTTIQTTTTEKNLNNNNHDKLSSSVIIGKPFSALINSLIPSPEYLLNDNDEQIIYDEYGFRIDINENEQQYEIVPMIENESNKLKWLTHLDSKYKIDVVHLPIQDQELVDKIDSNQFRQDPRISLLLQQSFGIPLSIRAQIWMCLSGSLHKKYQAKMSYIDMLKQCNNDAQLYSKQIEKDLLRTLPTNACFMSINASGISRLRRVLRAIAWLFPDIGYCQGMGVICATILLLFEEEDAFWMMCSIVEDLLPGQYYSVSLYGVQVDIRVFRYLIEQYLPNIHQLLIEYDIDLTLTCFQWFLTLYSNVFHVKFLYHLWDYFFLYGSIILFQIGLIMLKRYEKKLIELTNSTQIFNFLCELPQLFEYEYIHNNEIFEELPKLFNLTSTIIDSYRKKYLAQLMSQEGFTINPKMPLLNLPKDILQRRHNQKLKSTISSNNSQALIERNIIQTEILVNLREAILKIAKHFKDNDPNGYIEQNINLDVDYSIESHVKDHEHYANISLQKYKRAKALLDFESQDSNELSFKRNDILKILSMTDEDCWIGELNGKHGWFPAKFVQLVDERSKLYSFAGDDSVNEYILDLVRGKLATCIKAIFEHGLRKTSTVLGGICHPWLFIEEAALHAINKDFDSVYARLILCKTYRLDEDGRILTPEELLCRCIRSINYTHNLAHAQMDVKLRSFICVGLNEQVLHLWLETLCSCTDIIKKWYLPWSFLRSPCWVQIKCDLRVLQQFSFTLQQNFELPIAYRQLDVLSDVRDMLIKHHLFSWDL</sequence>
<dbReference type="Pfam" id="PF22591">
    <property type="entry name" value="eIF3a_PCI_TPR-like"/>
    <property type="match status" value="1"/>
</dbReference>
<dbReference type="InterPro" id="IPR037213">
    <property type="entry name" value="Run_dom_sf"/>
</dbReference>
<keyword evidence="2 4" id="KW-0728">SH3 domain</keyword>
<protein>
    <recommendedName>
        <fullName evidence="3">RUN and TBC1 domain-containing protein 3</fullName>
    </recommendedName>
</protein>
<reference evidence="9" key="1">
    <citation type="submission" date="2021-02" db="EMBL/GenBank/DDBJ databases">
        <authorList>
            <person name="Nowell W R."/>
        </authorList>
    </citation>
    <scope>NUCLEOTIDE SEQUENCE</scope>
</reference>
<evidence type="ECO:0000313" key="9">
    <source>
        <dbReference type="EMBL" id="CAF3776647.1"/>
    </source>
</evidence>
<evidence type="ECO:0000256" key="5">
    <source>
        <dbReference type="SAM" id="Phobius"/>
    </source>
</evidence>
<dbReference type="Proteomes" id="UP000663823">
    <property type="component" value="Unassembled WGS sequence"/>
</dbReference>
<comment type="caution">
    <text evidence="9">The sequence shown here is derived from an EMBL/GenBank/DDBJ whole genome shotgun (WGS) entry which is preliminary data.</text>
</comment>
<dbReference type="InterPro" id="IPR036028">
    <property type="entry name" value="SH3-like_dom_sf"/>
</dbReference>
<evidence type="ECO:0000256" key="4">
    <source>
        <dbReference type="PROSITE-ProRule" id="PRU00192"/>
    </source>
</evidence>
<evidence type="ECO:0000313" key="10">
    <source>
        <dbReference type="Proteomes" id="UP000663823"/>
    </source>
</evidence>
<dbReference type="SMART" id="SM00593">
    <property type="entry name" value="RUN"/>
    <property type="match status" value="1"/>
</dbReference>
<dbReference type="InterPro" id="IPR004012">
    <property type="entry name" value="Run_dom"/>
</dbReference>
<name>A0A819A0R3_9BILA</name>
<dbReference type="SMART" id="SM00326">
    <property type="entry name" value="SH3"/>
    <property type="match status" value="1"/>
</dbReference>
<feature type="domain" description="Rab-GAP TBC" evidence="7">
    <location>
        <begin position="236"/>
        <end position="427"/>
    </location>
</feature>
<dbReference type="SMART" id="SM00164">
    <property type="entry name" value="TBC"/>
    <property type="match status" value="1"/>
</dbReference>
<gene>
    <name evidence="9" type="ORF">OTI717_LOCUS16955</name>
</gene>
<evidence type="ECO:0000259" key="6">
    <source>
        <dbReference type="PROSITE" id="PS50002"/>
    </source>
</evidence>
<accession>A0A819A0R3</accession>